<feature type="chain" id="PRO_5021718288" evidence="1">
    <location>
        <begin position="21"/>
        <end position="415"/>
    </location>
</feature>
<dbReference type="Pfam" id="PF08305">
    <property type="entry name" value="NPCBM"/>
    <property type="match status" value="1"/>
</dbReference>
<dbReference type="RefSeq" id="WP_145433503.1">
    <property type="nucleotide sequence ID" value="NZ_CP036339.1"/>
</dbReference>
<dbReference type="Proteomes" id="UP000317909">
    <property type="component" value="Chromosome"/>
</dbReference>
<accession>A0A517TZN8</accession>
<dbReference type="EMBL" id="CP036339">
    <property type="protein sequence ID" value="QDT73841.1"/>
    <property type="molecule type" value="Genomic_DNA"/>
</dbReference>
<evidence type="ECO:0000259" key="2">
    <source>
        <dbReference type="SMART" id="SM00776"/>
    </source>
</evidence>
<name>A0A517TZN8_9BACT</name>
<dbReference type="InterPro" id="IPR013222">
    <property type="entry name" value="Glyco_hyd_98_carb-bd"/>
</dbReference>
<dbReference type="OrthoDB" id="272011at2"/>
<dbReference type="SMART" id="SM00776">
    <property type="entry name" value="NPCBM"/>
    <property type="match status" value="1"/>
</dbReference>
<dbReference type="SUPFAM" id="SSF49785">
    <property type="entry name" value="Galactose-binding domain-like"/>
    <property type="match status" value="1"/>
</dbReference>
<reference evidence="3 4" key="1">
    <citation type="submission" date="2019-02" db="EMBL/GenBank/DDBJ databases">
        <title>Deep-cultivation of Planctomycetes and their phenomic and genomic characterization uncovers novel biology.</title>
        <authorList>
            <person name="Wiegand S."/>
            <person name="Jogler M."/>
            <person name="Boedeker C."/>
            <person name="Pinto D."/>
            <person name="Vollmers J."/>
            <person name="Rivas-Marin E."/>
            <person name="Kohn T."/>
            <person name="Peeters S.H."/>
            <person name="Heuer A."/>
            <person name="Rast P."/>
            <person name="Oberbeckmann S."/>
            <person name="Bunk B."/>
            <person name="Jeske O."/>
            <person name="Meyerdierks A."/>
            <person name="Storesund J.E."/>
            <person name="Kallscheuer N."/>
            <person name="Luecker S."/>
            <person name="Lage O.M."/>
            <person name="Pohl T."/>
            <person name="Merkel B.J."/>
            <person name="Hornburger P."/>
            <person name="Mueller R.-W."/>
            <person name="Bruemmer F."/>
            <person name="Labrenz M."/>
            <person name="Spormann A.M."/>
            <person name="Op den Camp H."/>
            <person name="Overmann J."/>
            <person name="Amann R."/>
            <person name="Jetten M.S.M."/>
            <person name="Mascher T."/>
            <person name="Medema M.H."/>
            <person name="Devos D.P."/>
            <person name="Kaster A.-K."/>
            <person name="Ovreas L."/>
            <person name="Rohde M."/>
            <person name="Galperin M.Y."/>
            <person name="Jogler C."/>
        </authorList>
    </citation>
    <scope>NUCLEOTIDE SEQUENCE [LARGE SCALE GENOMIC DNA]</scope>
    <source>
        <strain evidence="3 4">I41</strain>
    </source>
</reference>
<dbReference type="Gene3D" id="2.60.120.1060">
    <property type="entry name" value="NPCBM/NEW2 domain"/>
    <property type="match status" value="1"/>
</dbReference>
<sequence precursor="true">MTNLIAICAVVLAVAGSDAAADDAAFTKLDGKVIVGALVHWKGNDLTVQIDGGEQKVSSANLLDVAWSRDAATSASERVVELIDGSRLAYAEFTVAKHVASFRLAFAKQVVKIPTERIRRIELLPATEALDLVLAEIEKKQPAGDSLVIVKRETAAMDYLSGVLGDVTAEQAEFEWDGDRVPVKLTKIAAIVFYHPKAAKVPAPLCRATLVEGSIVTVRQASIEGSQLTLRTGAGVDLRVPLDQLARLDFSTGKIQYLSELKPTSVRWSPRVAIPKDATIIANHGMPRNNVSFAGSSLSLLWHDDPLPARRDVRTYSRGVALRSQTEATYLVPEGMTRFIATGGIDPATAGQGNVTLAIRGDGQVLWEGAIDGHAPPVEIDVELGAARRLQLVVDYGENLDYGDRLHLVEARFTK</sequence>
<evidence type="ECO:0000313" key="3">
    <source>
        <dbReference type="EMBL" id="QDT73841.1"/>
    </source>
</evidence>
<feature type="signal peptide" evidence="1">
    <location>
        <begin position="1"/>
        <end position="20"/>
    </location>
</feature>
<keyword evidence="1" id="KW-0732">Signal</keyword>
<dbReference type="AlphaFoldDB" id="A0A517TZN8"/>
<organism evidence="3 4">
    <name type="scientific">Lacipirellula limnantheis</name>
    <dbReference type="NCBI Taxonomy" id="2528024"/>
    <lineage>
        <taxon>Bacteria</taxon>
        <taxon>Pseudomonadati</taxon>
        <taxon>Planctomycetota</taxon>
        <taxon>Planctomycetia</taxon>
        <taxon>Pirellulales</taxon>
        <taxon>Lacipirellulaceae</taxon>
        <taxon>Lacipirellula</taxon>
    </lineage>
</organism>
<protein>
    <submittedName>
        <fullName evidence="3">NPCBM/NEW2 domain protein</fullName>
    </submittedName>
</protein>
<evidence type="ECO:0000313" key="4">
    <source>
        <dbReference type="Proteomes" id="UP000317909"/>
    </source>
</evidence>
<evidence type="ECO:0000256" key="1">
    <source>
        <dbReference type="SAM" id="SignalP"/>
    </source>
</evidence>
<dbReference type="InterPro" id="IPR008979">
    <property type="entry name" value="Galactose-bd-like_sf"/>
</dbReference>
<dbReference type="KEGG" id="llh:I41_30320"/>
<feature type="domain" description="Glycosyl hydrolase family 98 putative carbohydrate-binding module" evidence="2">
    <location>
        <begin position="251"/>
        <end position="415"/>
    </location>
</feature>
<dbReference type="InterPro" id="IPR038637">
    <property type="entry name" value="NPCBM_sf"/>
</dbReference>
<keyword evidence="4" id="KW-1185">Reference proteome</keyword>
<gene>
    <name evidence="3" type="ORF">I41_30320</name>
</gene>
<proteinExistence type="predicted"/>